<evidence type="ECO:0000259" key="2">
    <source>
        <dbReference type="PROSITE" id="PS51782"/>
    </source>
</evidence>
<dbReference type="Gene3D" id="3.10.350.10">
    <property type="entry name" value="LysM domain"/>
    <property type="match status" value="2"/>
</dbReference>
<dbReference type="CDD" id="cd00118">
    <property type="entry name" value="LysM"/>
    <property type="match status" value="2"/>
</dbReference>
<dbReference type="Pfam" id="PF01551">
    <property type="entry name" value="Peptidase_M23"/>
    <property type="match status" value="1"/>
</dbReference>
<feature type="compositionally biased region" description="Low complexity" evidence="1">
    <location>
        <begin position="255"/>
        <end position="270"/>
    </location>
</feature>
<proteinExistence type="predicted"/>
<dbReference type="PANTHER" id="PTHR21666">
    <property type="entry name" value="PEPTIDASE-RELATED"/>
    <property type="match status" value="1"/>
</dbReference>
<organism evidence="3 4">
    <name type="scientific">Aphanothece sacrum FPU1</name>
    <dbReference type="NCBI Taxonomy" id="1920663"/>
    <lineage>
        <taxon>Bacteria</taxon>
        <taxon>Bacillati</taxon>
        <taxon>Cyanobacteriota</taxon>
        <taxon>Cyanophyceae</taxon>
        <taxon>Oscillatoriophycideae</taxon>
        <taxon>Chroococcales</taxon>
        <taxon>Aphanothecaceae</taxon>
        <taxon>Aphanothece</taxon>
    </lineage>
</organism>
<sequence length="730" mass="78441">MKDTFTQKVQAISSCLADCTIAPVESISEEAQDKQTIQDSYGRVRRSAAMIGLAISMSATGMLLAQSKAAMAADTISANPSIATLPASSDADQVSSLSQEAPLALHKVQQGESINQLAQEYQVEPQAIANSNQISVTTALMPGQTIRIPAVEKLVAPVRQIVANAPQSEAIASKPLNTSLDHLRETRKRLKESLAELKTEKSNPHIESASNVSDVSQSLNPVEVAPQDRTVVAQNIVTEAIEIPVYPAETEKRVISSPSRSSRVKPSTTVIKSSESNLRANASSLAPSEVQESSPITSSLPELPSVPPANSQKTARADFEQPISIPVVPSQTPINSAESSAFNTSPSPQEIDVNSEPSSFREPAVIRQPRVIAPVSQKFYQIKPGDTLNSIARRHGLSSAELIRANGITNPNKIKVYQSLVIPQRGSFAQAQRTPSRLTPLGRPLSSFNTVSEGPTSRFEDNRLPQQQTNTLEISVSAAPDSYTEKLRRDMANLEQDYGQNPQSIAIEVNPDAQDNSTDTVVGESLNPEWDSDRQRQSTFAQPTRRTTRQLPSAPPQIIGTAPSDAQEYNEAFQIPVGTNVGPDLPPLSSPDNYLPNGPMQFTGYIWPTKGVLTSGYGRRWGRMHRGIDIAAPIGTPIMAAAPGEVISAGWNSGGYGNLVKIRHADGSVTLYAHNSRILVRRGQMVEQGEQISLMGSTGRSTGPHLHFEVHPGGSGAVNPIAFLPKDRGS</sequence>
<dbReference type="InterPro" id="IPR018392">
    <property type="entry name" value="LysM"/>
</dbReference>
<gene>
    <name evidence="3" type="ORF">AsFPU1_1392</name>
</gene>
<feature type="region of interest" description="Disordered" evidence="1">
    <location>
        <begin position="431"/>
        <end position="462"/>
    </location>
</feature>
<feature type="compositionally biased region" description="Polar residues" evidence="1">
    <location>
        <begin position="446"/>
        <end position="455"/>
    </location>
</feature>
<evidence type="ECO:0000313" key="3">
    <source>
        <dbReference type="EMBL" id="GBF79991.1"/>
    </source>
</evidence>
<dbReference type="AlphaFoldDB" id="A0A401IFJ0"/>
<feature type="region of interest" description="Disordered" evidence="1">
    <location>
        <begin position="509"/>
        <end position="557"/>
    </location>
</feature>
<feature type="compositionally biased region" description="Polar residues" evidence="1">
    <location>
        <begin position="537"/>
        <end position="551"/>
    </location>
</feature>
<protein>
    <submittedName>
        <fullName evidence="3">Peptidase</fullName>
    </submittedName>
</protein>
<dbReference type="Gene3D" id="2.70.70.10">
    <property type="entry name" value="Glucose Permease (Domain IIA)"/>
    <property type="match status" value="1"/>
</dbReference>
<dbReference type="GO" id="GO:0004222">
    <property type="term" value="F:metalloendopeptidase activity"/>
    <property type="evidence" value="ECO:0007669"/>
    <property type="project" value="TreeGrafter"/>
</dbReference>
<dbReference type="SUPFAM" id="SSF54106">
    <property type="entry name" value="LysM domain"/>
    <property type="match status" value="2"/>
</dbReference>
<dbReference type="PROSITE" id="PS51782">
    <property type="entry name" value="LYSM"/>
    <property type="match status" value="2"/>
</dbReference>
<accession>A0A401IFJ0</accession>
<evidence type="ECO:0000256" key="1">
    <source>
        <dbReference type="SAM" id="MobiDB-lite"/>
    </source>
</evidence>
<keyword evidence="4" id="KW-1185">Reference proteome</keyword>
<dbReference type="InterPro" id="IPR050570">
    <property type="entry name" value="Cell_wall_metabolism_enzyme"/>
</dbReference>
<feature type="domain" description="LysM" evidence="2">
    <location>
        <begin position="104"/>
        <end position="148"/>
    </location>
</feature>
<feature type="region of interest" description="Disordered" evidence="1">
    <location>
        <begin position="251"/>
        <end position="361"/>
    </location>
</feature>
<feature type="compositionally biased region" description="Polar residues" evidence="1">
    <location>
        <begin position="329"/>
        <end position="348"/>
    </location>
</feature>
<dbReference type="InterPro" id="IPR011055">
    <property type="entry name" value="Dup_hybrid_motif"/>
</dbReference>
<dbReference type="InterPro" id="IPR036779">
    <property type="entry name" value="LysM_dom_sf"/>
</dbReference>
<dbReference type="EMBL" id="BDQK01000005">
    <property type="protein sequence ID" value="GBF79991.1"/>
    <property type="molecule type" value="Genomic_DNA"/>
</dbReference>
<dbReference type="SUPFAM" id="SSF51261">
    <property type="entry name" value="Duplicated hybrid motif"/>
    <property type="match status" value="1"/>
</dbReference>
<dbReference type="SMART" id="SM00257">
    <property type="entry name" value="LysM"/>
    <property type="match status" value="2"/>
</dbReference>
<dbReference type="Pfam" id="PF01476">
    <property type="entry name" value="LysM"/>
    <property type="match status" value="2"/>
</dbReference>
<dbReference type="InterPro" id="IPR016047">
    <property type="entry name" value="M23ase_b-sheet_dom"/>
</dbReference>
<evidence type="ECO:0000313" key="4">
    <source>
        <dbReference type="Proteomes" id="UP000287247"/>
    </source>
</evidence>
<comment type="caution">
    <text evidence="3">The sequence shown here is derived from an EMBL/GenBank/DDBJ whole genome shotgun (WGS) entry which is preliminary data.</text>
</comment>
<dbReference type="Proteomes" id="UP000287247">
    <property type="component" value="Unassembled WGS sequence"/>
</dbReference>
<dbReference type="CDD" id="cd12797">
    <property type="entry name" value="M23_peptidase"/>
    <property type="match status" value="1"/>
</dbReference>
<feature type="domain" description="LysM" evidence="2">
    <location>
        <begin position="378"/>
        <end position="422"/>
    </location>
</feature>
<reference evidence="4" key="1">
    <citation type="submission" date="2017-05" db="EMBL/GenBank/DDBJ databases">
        <title>Physiological properties and genetic analysis related to exopolysaccharide production of fresh-water unicellular cyanobacterium Aphanothece sacrum, Suizenji Nori, that has been cultured as a food source in Japan.</title>
        <authorList>
            <person name="Kanesaki Y."/>
            <person name="Yoshikawa S."/>
            <person name="Ohki K."/>
        </authorList>
    </citation>
    <scope>NUCLEOTIDE SEQUENCE [LARGE SCALE GENOMIC DNA]</scope>
    <source>
        <strain evidence="4">FPU1</strain>
    </source>
</reference>
<name>A0A401IFJ0_APHSA</name>
<dbReference type="PANTHER" id="PTHR21666:SF270">
    <property type="entry name" value="MUREIN HYDROLASE ACTIVATOR ENVC"/>
    <property type="match status" value="1"/>
</dbReference>
<feature type="compositionally biased region" description="Polar residues" evidence="1">
    <location>
        <begin position="271"/>
        <end position="300"/>
    </location>
</feature>